<reference evidence="4 5" key="1">
    <citation type="submission" date="2020-09" db="EMBL/GenBank/DDBJ databases">
        <title>Genome sequencing and assembly of Pontibacter sp.</title>
        <authorList>
            <person name="Chhetri G."/>
        </authorList>
    </citation>
    <scope>NUCLEOTIDE SEQUENCE [LARGE SCALE GENOMIC DNA]</scope>
    <source>
        <strain evidence="4 5">JH31</strain>
    </source>
</reference>
<dbReference type="PANTHER" id="PTHR44591">
    <property type="entry name" value="STRESS RESPONSE REGULATOR PROTEIN 1"/>
    <property type="match status" value="1"/>
</dbReference>
<sequence>MILIVEDDEMMLRALEFRLKKDGHEVTVARNGKEAMEYLKVSSFKLVITDLMLPFVMGMELISYIKANHPQVSVIVLSGADDESTVIEAFKLGADDFITKPFSPGELSLRVRRFLVRQPYIG</sequence>
<dbReference type="InterPro" id="IPR050595">
    <property type="entry name" value="Bact_response_regulator"/>
</dbReference>
<evidence type="ECO:0000256" key="1">
    <source>
        <dbReference type="ARBA" id="ARBA00022553"/>
    </source>
</evidence>
<dbReference type="SUPFAM" id="SSF52172">
    <property type="entry name" value="CheY-like"/>
    <property type="match status" value="1"/>
</dbReference>
<dbReference type="Gene3D" id="3.40.50.2300">
    <property type="match status" value="1"/>
</dbReference>
<comment type="caution">
    <text evidence="4">The sequence shown here is derived from an EMBL/GenBank/DDBJ whole genome shotgun (WGS) entry which is preliminary data.</text>
</comment>
<dbReference type="Pfam" id="PF00072">
    <property type="entry name" value="Response_reg"/>
    <property type="match status" value="1"/>
</dbReference>
<dbReference type="Proteomes" id="UP000625551">
    <property type="component" value="Unassembled WGS sequence"/>
</dbReference>
<evidence type="ECO:0000259" key="3">
    <source>
        <dbReference type="PROSITE" id="PS50110"/>
    </source>
</evidence>
<evidence type="ECO:0000313" key="5">
    <source>
        <dbReference type="Proteomes" id="UP000625551"/>
    </source>
</evidence>
<accession>A0ABR7XE37</accession>
<gene>
    <name evidence="4" type="ORF">H9Q13_00525</name>
</gene>
<dbReference type="InterPro" id="IPR001789">
    <property type="entry name" value="Sig_transdc_resp-reg_receiver"/>
</dbReference>
<evidence type="ECO:0000313" key="4">
    <source>
        <dbReference type="EMBL" id="MBD1395636.1"/>
    </source>
</evidence>
<dbReference type="EMBL" id="JACXAJ010000001">
    <property type="protein sequence ID" value="MBD1395636.1"/>
    <property type="molecule type" value="Genomic_DNA"/>
</dbReference>
<name>A0ABR7XE37_9BACT</name>
<evidence type="ECO:0000256" key="2">
    <source>
        <dbReference type="PROSITE-ProRule" id="PRU00169"/>
    </source>
</evidence>
<dbReference type="RefSeq" id="WP_191181805.1">
    <property type="nucleotide sequence ID" value="NZ_JACXAJ010000001.1"/>
</dbReference>
<keyword evidence="5" id="KW-1185">Reference proteome</keyword>
<organism evidence="4 5">
    <name type="scientific">Pontibacter aquaedesilientis</name>
    <dbReference type="NCBI Taxonomy" id="2766980"/>
    <lineage>
        <taxon>Bacteria</taxon>
        <taxon>Pseudomonadati</taxon>
        <taxon>Bacteroidota</taxon>
        <taxon>Cytophagia</taxon>
        <taxon>Cytophagales</taxon>
        <taxon>Hymenobacteraceae</taxon>
        <taxon>Pontibacter</taxon>
    </lineage>
</organism>
<dbReference type="InterPro" id="IPR011006">
    <property type="entry name" value="CheY-like_superfamily"/>
</dbReference>
<feature type="domain" description="Response regulatory" evidence="3">
    <location>
        <begin position="1"/>
        <end position="115"/>
    </location>
</feature>
<keyword evidence="1 2" id="KW-0597">Phosphoprotein</keyword>
<protein>
    <submittedName>
        <fullName evidence="4">Response regulator</fullName>
    </submittedName>
</protein>
<dbReference type="SMART" id="SM00448">
    <property type="entry name" value="REC"/>
    <property type="match status" value="1"/>
</dbReference>
<feature type="modified residue" description="4-aspartylphosphate" evidence="2">
    <location>
        <position position="50"/>
    </location>
</feature>
<dbReference type="CDD" id="cd00156">
    <property type="entry name" value="REC"/>
    <property type="match status" value="1"/>
</dbReference>
<proteinExistence type="predicted"/>
<dbReference type="PROSITE" id="PS50110">
    <property type="entry name" value="RESPONSE_REGULATORY"/>
    <property type="match status" value="1"/>
</dbReference>
<dbReference type="PANTHER" id="PTHR44591:SF3">
    <property type="entry name" value="RESPONSE REGULATORY DOMAIN-CONTAINING PROTEIN"/>
    <property type="match status" value="1"/>
</dbReference>